<name>A0A242K961_9ENTE</name>
<reference evidence="2" key="3">
    <citation type="submission" date="2024-03" db="EMBL/GenBank/DDBJ databases">
        <title>The Genome Sequence of Enterococcus sp. DIV0242b.</title>
        <authorList>
            <consortium name="The Broad Institute Genomics Platform"/>
            <consortium name="The Broad Institute Microbial Omics Core"/>
            <consortium name="The Broad Institute Genomic Center for Infectious Diseases"/>
            <person name="Earl A."/>
            <person name="Manson A."/>
            <person name="Gilmore M."/>
            <person name="Schwartman J."/>
            <person name="Shea T."/>
            <person name="Abouelleil A."/>
            <person name="Cao P."/>
            <person name="Chapman S."/>
            <person name="Cusick C."/>
            <person name="Young S."/>
            <person name="Neafsey D."/>
            <person name="Nusbaum C."/>
            <person name="Birren B."/>
        </authorList>
    </citation>
    <scope>NUCLEOTIDE SEQUENCE</scope>
    <source>
        <strain evidence="2">9E7_DIV0242</strain>
    </source>
</reference>
<gene>
    <name evidence="1" type="ORF">A5888_001634</name>
    <name evidence="2" type="ORF">A5888_002871</name>
</gene>
<dbReference type="EMBL" id="NGMM01000002">
    <property type="protein sequence ID" value="OTP17496.1"/>
    <property type="molecule type" value="Genomic_DNA"/>
</dbReference>
<dbReference type="RefSeq" id="WP_170924743.1">
    <property type="nucleotide sequence ID" value="NZ_CP147247.1"/>
</dbReference>
<dbReference type="AlphaFoldDB" id="A0A242K961"/>
<proteinExistence type="predicted"/>
<dbReference type="EMBL" id="CP147247">
    <property type="protein sequence ID" value="WYJ91103.1"/>
    <property type="molecule type" value="Genomic_DNA"/>
</dbReference>
<sequence>MNDDMKQFAEKSTTRKKGISDSCLQETEKSLAITLDKHYKDLVTLVNAPEYGEWCFYPIKDKKNLKKTFDDVVRNTKLERVAGLAQDFIVIAENGTGNFLCMKSGEAEIYHKHHEQEYPEKVFSNLKEFIQHAEEFES</sequence>
<dbReference type="InterPro" id="IPR037883">
    <property type="entry name" value="Knr4/Smi1-like_sf"/>
</dbReference>
<evidence type="ECO:0000313" key="2">
    <source>
        <dbReference type="EMBL" id="WYJ91103.1"/>
    </source>
</evidence>
<evidence type="ECO:0008006" key="4">
    <source>
        <dbReference type="Google" id="ProtNLM"/>
    </source>
</evidence>
<dbReference type="Gene3D" id="3.40.1580.10">
    <property type="entry name" value="SMI1/KNR4-like"/>
    <property type="match status" value="1"/>
</dbReference>
<dbReference type="Proteomes" id="UP000195141">
    <property type="component" value="Chromosome"/>
</dbReference>
<dbReference type="SUPFAM" id="SSF160631">
    <property type="entry name" value="SMI1/KNR4-like"/>
    <property type="match status" value="1"/>
</dbReference>
<evidence type="ECO:0000313" key="3">
    <source>
        <dbReference type="Proteomes" id="UP000195141"/>
    </source>
</evidence>
<evidence type="ECO:0000313" key="1">
    <source>
        <dbReference type="EMBL" id="OTP17496.1"/>
    </source>
</evidence>
<keyword evidence="3" id="KW-1185">Reference proteome</keyword>
<protein>
    <recommendedName>
        <fullName evidence="4">Knr4/Smi1-like domain-containing protein</fullName>
    </recommendedName>
</protein>
<reference evidence="2" key="2">
    <citation type="submission" date="2017-05" db="EMBL/GenBank/DDBJ databases">
        <authorList>
            <consortium name="The Broad Institute Genomics Platform"/>
            <consortium name="The Broad Institute Genomic Center for Infectious Diseases"/>
            <person name="Earl A."/>
            <person name="Manson A."/>
            <person name="Schwartman J."/>
            <person name="Gilmore M."/>
            <person name="Abouelleil A."/>
            <person name="Cao P."/>
            <person name="Chapman S."/>
            <person name="Cusick C."/>
            <person name="Shea T."/>
            <person name="Young S."/>
            <person name="Neafsey D."/>
            <person name="Nusbaum C."/>
            <person name="Birren B."/>
        </authorList>
    </citation>
    <scope>NUCLEOTIDE SEQUENCE</scope>
    <source>
        <strain evidence="2">9E7_DIV0242</strain>
    </source>
</reference>
<dbReference type="Pfam" id="PF14567">
    <property type="entry name" value="SUKH_5"/>
    <property type="match status" value="1"/>
</dbReference>
<organism evidence="1">
    <name type="scientific">Candidatus Enterococcus clewellii</name>
    <dbReference type="NCBI Taxonomy" id="1834193"/>
    <lineage>
        <taxon>Bacteria</taxon>
        <taxon>Bacillati</taxon>
        <taxon>Bacillota</taxon>
        <taxon>Bacilli</taxon>
        <taxon>Lactobacillales</taxon>
        <taxon>Enterococcaceae</taxon>
        <taxon>Enterococcus</taxon>
    </lineage>
</organism>
<accession>A0A242K961</accession>
<reference evidence="1" key="1">
    <citation type="submission" date="2017-05" db="EMBL/GenBank/DDBJ databases">
        <title>The Genome Sequence of Enterococcus sp. 9E7_DIV0242.</title>
        <authorList>
            <consortium name="The Broad Institute Genomics Platform"/>
            <consortium name="The Broad Institute Genomic Center for Infectious Diseases"/>
            <person name="Earl A."/>
            <person name="Manson A."/>
            <person name="Schwartman J."/>
            <person name="Gilmore M."/>
            <person name="Abouelleil A."/>
            <person name="Cao P."/>
            <person name="Chapman S."/>
            <person name="Cusick C."/>
            <person name="Shea T."/>
            <person name="Young S."/>
            <person name="Neafsey D."/>
            <person name="Nusbaum C."/>
            <person name="Birren B."/>
        </authorList>
    </citation>
    <scope>NUCLEOTIDE SEQUENCE [LARGE SCALE GENOMIC DNA]</scope>
    <source>
        <strain evidence="1">9E7_DIV0242</strain>
    </source>
</reference>